<protein>
    <submittedName>
        <fullName evidence="1">Uncharacterized protein</fullName>
    </submittedName>
</protein>
<dbReference type="InterPro" id="IPR029066">
    <property type="entry name" value="PLP-binding_barrel"/>
</dbReference>
<dbReference type="EMBL" id="CBXE010000206">
    <property type="protein sequence ID" value="CDL86206.1"/>
    <property type="molecule type" value="Genomic_DNA"/>
</dbReference>
<evidence type="ECO:0000313" key="2">
    <source>
        <dbReference type="Proteomes" id="UP000019197"/>
    </source>
</evidence>
<evidence type="ECO:0000313" key="1">
    <source>
        <dbReference type="EMBL" id="CDL86206.1"/>
    </source>
</evidence>
<sequence length="87" mass="9621">MDATYVPDALMFIRDCPDFLSFEGFQIYPGSQNLRSDYLIEAQNKALDLVIELSGFAPSPVRRFNLGGGFGVPYFQGDTELGHVLNG</sequence>
<organism evidence="1 2">
    <name type="scientific">Xenorhabdus cabanillasii JM26</name>
    <dbReference type="NCBI Taxonomy" id="1427517"/>
    <lineage>
        <taxon>Bacteria</taxon>
        <taxon>Pseudomonadati</taxon>
        <taxon>Pseudomonadota</taxon>
        <taxon>Gammaproteobacteria</taxon>
        <taxon>Enterobacterales</taxon>
        <taxon>Morganellaceae</taxon>
        <taxon>Xenorhabdus</taxon>
    </lineage>
</organism>
<name>W1J8K9_9GAMM</name>
<dbReference type="Proteomes" id="UP000019197">
    <property type="component" value="Unassembled WGS sequence"/>
</dbReference>
<dbReference type="AlphaFoldDB" id="W1J8K9"/>
<dbReference type="RefSeq" id="WP_232217487.1">
    <property type="nucleotide sequence ID" value="NZ_CAWLVK010000206.1"/>
</dbReference>
<gene>
    <name evidence="1" type="ORF">XCR1_2840003</name>
</gene>
<reference evidence="1 2" key="1">
    <citation type="submission" date="2013-11" db="EMBL/GenBank/DDBJ databases">
        <title>Draft genome sequence and annotation of the entomopathogenic bacterium, Xenorhabdus cabanillasi strain JM26.</title>
        <authorList>
            <person name="Gualtieri M."/>
            <person name="Ogier J.C."/>
            <person name="Pages S."/>
            <person name="Givaudan A."/>
            <person name="Gaudriault S."/>
        </authorList>
    </citation>
    <scope>NUCLEOTIDE SEQUENCE [LARGE SCALE GENOMIC DNA]</scope>
    <source>
        <strain evidence="1 2">JM26</strain>
    </source>
</reference>
<comment type="caution">
    <text evidence="1">The sequence shown here is derived from an EMBL/GenBank/DDBJ whole genome shotgun (WGS) entry which is preliminary data.</text>
</comment>
<proteinExistence type="predicted"/>
<dbReference type="Gene3D" id="3.20.20.10">
    <property type="entry name" value="Alanine racemase"/>
    <property type="match status" value="1"/>
</dbReference>
<accession>W1J8K9</accession>
<dbReference type="SUPFAM" id="SSF51419">
    <property type="entry name" value="PLP-binding barrel"/>
    <property type="match status" value="1"/>
</dbReference>